<dbReference type="PATRIC" id="fig|1453496.5.peg.4306"/>
<dbReference type="EMBL" id="CP009706">
    <property type="protein sequence ID" value="AIU74626.1"/>
    <property type="molecule type" value="Genomic_DNA"/>
</dbReference>
<name>A0A097R7C5_HAFAL</name>
<keyword evidence="3 4" id="KW-0418">Kinase</keyword>
<dbReference type="HOGENOM" id="CLU_028255_0_1_6"/>
<dbReference type="OrthoDB" id="9774290at2"/>
<dbReference type="NCBIfam" id="TIGR00045">
    <property type="entry name" value="glycerate kinase"/>
    <property type="match status" value="1"/>
</dbReference>
<dbReference type="KEGG" id="hav:AT03_20935"/>
<proteinExistence type="inferred from homology"/>
<dbReference type="GO" id="GO:0031388">
    <property type="term" value="P:organic acid phosphorylation"/>
    <property type="evidence" value="ECO:0007669"/>
    <property type="project" value="UniProtKB-UniRule"/>
</dbReference>
<accession>A0A097R7C5</accession>
<dbReference type="Gene3D" id="3.40.50.10350">
    <property type="entry name" value="Glycerate kinase, domain 1"/>
    <property type="match status" value="1"/>
</dbReference>
<sequence length="381" mass="39213">MKRMKFVLAPDSFKESMTAKEVCKAMEAGLKVAFPDAEFIHVPMADGGEGTVQSLIDATDGEIYHQEVTGPLGTPVEAQFGIIWSQQTAVIEMASASGIQFTTKETKNPLTATTYGTGELIKACLDKGINKIILGIGGSATNDGGAGMAAALGVRFLDKNGSPLPAGGGALGSLCKIDLDGIDPRLADVEFLVASDVTNPLCGDTGASKTFGPQKGATPETVAILDSALAHYADVIDAQLGRQVKDVPGAGAAGGLGAGLMAFTHCKMARGIDIVTQYSGLNEKLVGADYCFTGEGGIDFQTKFGKTPYGVAQAAKAQGVPVVALAGYIGEGVSELYSEGIDAIFGIVPGAENIDALLKNGCSNVERTCENIGRLLKIARA</sequence>
<dbReference type="Pfam" id="PF02595">
    <property type="entry name" value="Gly_kinase"/>
    <property type="match status" value="1"/>
</dbReference>
<dbReference type="InterPro" id="IPR004381">
    <property type="entry name" value="Glycerate_kinase"/>
</dbReference>
<organism evidence="5 6">
    <name type="scientific">Hafnia alvei FB1</name>
    <dbReference type="NCBI Taxonomy" id="1453496"/>
    <lineage>
        <taxon>Bacteria</taxon>
        <taxon>Pseudomonadati</taxon>
        <taxon>Pseudomonadota</taxon>
        <taxon>Gammaproteobacteria</taxon>
        <taxon>Enterobacterales</taxon>
        <taxon>Hafniaceae</taxon>
        <taxon>Hafnia</taxon>
    </lineage>
</organism>
<comment type="similarity">
    <text evidence="1 4">Belongs to the glycerate kinase type-1 family.</text>
</comment>
<protein>
    <submittedName>
        <fullName evidence="5">Glycerate kinase</fullName>
    </submittedName>
</protein>
<gene>
    <name evidence="5" type="ORF">AT03_20935</name>
</gene>
<dbReference type="GO" id="GO:0008887">
    <property type="term" value="F:glycerate kinase activity"/>
    <property type="evidence" value="ECO:0007669"/>
    <property type="project" value="UniProtKB-UniRule"/>
</dbReference>
<reference evidence="5 6" key="1">
    <citation type="journal article" date="2014" name="Gut Pathog.">
        <title>Gene clusters of Hafnia alvei strain FB1 important in survival and pathogenesis: a draft genome perspective.</title>
        <authorList>
            <person name="Tan J.Y."/>
            <person name="Yin W.F."/>
            <person name="Chan K.G."/>
        </authorList>
    </citation>
    <scope>NUCLEOTIDE SEQUENCE [LARGE SCALE GENOMIC DNA]</scope>
    <source>
        <strain evidence="5 6">FB1</strain>
    </source>
</reference>
<evidence type="ECO:0000313" key="5">
    <source>
        <dbReference type="EMBL" id="AIU74626.1"/>
    </source>
</evidence>
<dbReference type="InterPro" id="IPR018197">
    <property type="entry name" value="Glycerate_kinase_RE-like"/>
</dbReference>
<dbReference type="eggNOG" id="COG1929">
    <property type="taxonomic scope" value="Bacteria"/>
</dbReference>
<dbReference type="AlphaFoldDB" id="A0A097R7C5"/>
<dbReference type="PANTHER" id="PTHR21599:SF0">
    <property type="entry name" value="GLYCERATE KINASE"/>
    <property type="match status" value="1"/>
</dbReference>
<dbReference type="PIRSF" id="PIRSF006078">
    <property type="entry name" value="GlxK"/>
    <property type="match status" value="1"/>
</dbReference>
<evidence type="ECO:0000256" key="4">
    <source>
        <dbReference type="PIRNR" id="PIRNR006078"/>
    </source>
</evidence>
<evidence type="ECO:0000313" key="6">
    <source>
        <dbReference type="Proteomes" id="UP000029986"/>
    </source>
</evidence>
<dbReference type="Proteomes" id="UP000029986">
    <property type="component" value="Chromosome"/>
</dbReference>
<dbReference type="InterPro" id="IPR018193">
    <property type="entry name" value="Glyc_kinase_flavodox-like_fold"/>
</dbReference>
<dbReference type="PANTHER" id="PTHR21599">
    <property type="entry name" value="GLYCERATE KINASE"/>
    <property type="match status" value="1"/>
</dbReference>
<dbReference type="SUPFAM" id="SSF110738">
    <property type="entry name" value="Glycerate kinase I"/>
    <property type="match status" value="1"/>
</dbReference>
<evidence type="ECO:0000256" key="3">
    <source>
        <dbReference type="ARBA" id="ARBA00022777"/>
    </source>
</evidence>
<dbReference type="InterPro" id="IPR036129">
    <property type="entry name" value="Glycerate_kinase_sf"/>
</dbReference>
<keyword evidence="6" id="KW-1185">Reference proteome</keyword>
<keyword evidence="2 4" id="KW-0808">Transferase</keyword>
<evidence type="ECO:0000256" key="1">
    <source>
        <dbReference type="ARBA" id="ARBA00006284"/>
    </source>
</evidence>
<dbReference type="Gene3D" id="3.90.1510.10">
    <property type="entry name" value="Glycerate kinase, domain 2"/>
    <property type="match status" value="1"/>
</dbReference>
<evidence type="ECO:0000256" key="2">
    <source>
        <dbReference type="ARBA" id="ARBA00022679"/>
    </source>
</evidence>